<proteinExistence type="predicted"/>
<organism evidence="3 4">
    <name type="scientific">Rhodopirellula europaea 6C</name>
    <dbReference type="NCBI Taxonomy" id="1263867"/>
    <lineage>
        <taxon>Bacteria</taxon>
        <taxon>Pseudomonadati</taxon>
        <taxon>Planctomycetota</taxon>
        <taxon>Planctomycetia</taxon>
        <taxon>Pirellulales</taxon>
        <taxon>Pirellulaceae</taxon>
        <taxon>Rhodopirellula</taxon>
    </lineage>
</organism>
<dbReference type="InterPro" id="IPR036452">
    <property type="entry name" value="Ribo_hydro-like"/>
</dbReference>
<evidence type="ECO:0000259" key="1">
    <source>
        <dbReference type="Pfam" id="PF07632"/>
    </source>
</evidence>
<protein>
    <submittedName>
        <fullName evidence="3">Protein containing DUF1593</fullName>
    </submittedName>
</protein>
<reference evidence="3" key="2">
    <citation type="journal article" date="2013" name="Mar. Genomics">
        <title>Expression of sulfatases in Rhodopirellula baltica and the diversity of sulfatases in the genus Rhodopirellula.</title>
        <authorList>
            <person name="Wegner C.E."/>
            <person name="Richter-Heitmann T."/>
            <person name="Klindworth A."/>
            <person name="Klockow C."/>
            <person name="Richter M."/>
            <person name="Achstetter T."/>
            <person name="Glockner F.O."/>
            <person name="Harder J."/>
        </authorList>
    </citation>
    <scope>NUCLEOTIDE SEQUENCE [LARGE SCALE GENOMIC DNA]</scope>
    <source>
        <strain evidence="3">6C</strain>
    </source>
</reference>
<comment type="caution">
    <text evidence="3">The sequence shown here is derived from an EMBL/GenBank/DDBJ whole genome shotgun (WGS) entry which is preliminary data.</text>
</comment>
<dbReference type="InterPro" id="IPR013783">
    <property type="entry name" value="Ig-like_fold"/>
</dbReference>
<dbReference type="Gene3D" id="3.90.245.10">
    <property type="entry name" value="Ribonucleoside hydrolase-like"/>
    <property type="match status" value="1"/>
</dbReference>
<reference evidence="3" key="1">
    <citation type="submission" date="2012-11" db="EMBL/GenBank/DDBJ databases">
        <title>Permanent draft genomes of Rhodopirellula europaea strain SH398 and 6C.</title>
        <authorList>
            <person name="Richter M."/>
            <person name="Richter-Heitmann T."/>
            <person name="Frank C."/>
            <person name="Harder J."/>
            <person name="Glockner F.O."/>
        </authorList>
    </citation>
    <scope>NUCLEOTIDE SEQUENCE</scope>
    <source>
        <strain evidence="3">6C</strain>
    </source>
</reference>
<evidence type="ECO:0000313" key="3">
    <source>
        <dbReference type="EMBL" id="EMB18024.1"/>
    </source>
</evidence>
<dbReference type="Proteomes" id="UP000011529">
    <property type="component" value="Unassembled WGS sequence"/>
</dbReference>
<dbReference type="PATRIC" id="fig|1263867.3.peg.1339"/>
<feature type="domain" description="Cellulose-binding Sde182 nucleoside hydrolase-like" evidence="1">
    <location>
        <begin position="4"/>
        <end position="137"/>
    </location>
</feature>
<evidence type="ECO:0000259" key="2">
    <source>
        <dbReference type="Pfam" id="PF21027"/>
    </source>
</evidence>
<keyword evidence="4" id="KW-1185">Reference proteome</keyword>
<dbReference type="InterPro" id="IPR048527">
    <property type="entry name" value="Sde182_C"/>
</dbReference>
<name>M2B749_9BACT</name>
<evidence type="ECO:0000313" key="4">
    <source>
        <dbReference type="Proteomes" id="UP000011529"/>
    </source>
</evidence>
<accession>M2B749</accession>
<dbReference type="Pfam" id="PF21027">
    <property type="entry name" value="Sde0182_C"/>
    <property type="match status" value="1"/>
</dbReference>
<dbReference type="Pfam" id="PF07632">
    <property type="entry name" value="Sde182_NH-like"/>
    <property type="match status" value="1"/>
</dbReference>
<dbReference type="GO" id="GO:0016799">
    <property type="term" value="F:hydrolase activity, hydrolyzing N-glycosyl compounds"/>
    <property type="evidence" value="ECO:0007669"/>
    <property type="project" value="InterPro"/>
</dbReference>
<feature type="domain" description="Cellulose-binding Sde182 C-terminal" evidence="2">
    <location>
        <begin position="242"/>
        <end position="322"/>
    </location>
</feature>
<gene>
    <name evidence="3" type="ORF">RE6C_01268</name>
</gene>
<sequence>MDLGQTRTREEMDAICRRLIVFENGAQDNSGAWIAGKYPEIAWYRSNHQTYSYGGPGRAEGPYTWEPFARDPVGQNEWAEKHIMKEHCALGAAYPARRINRRVHFIEGGGTIPWTGLVNFGLTDPLHLEWGGWSGRFLRERHKNILSRHADIRKDEQSYSDFLMFEADSEVETWTDPIHDEVFKGRSVPVWRFRRAMFNDFRARMDWCVKSFDEANHDPIAAFNGDTGNSIIQLKASPGQRLSLDASGSSDPDGDDLKTSWWIYREAGTYCGDVEIYNATDAMAAVDIPEDAAGSEVHLILQVIDINEIVPLYDYRRIIITVDRS</sequence>
<dbReference type="AlphaFoldDB" id="M2B749"/>
<dbReference type="Gene3D" id="2.60.40.10">
    <property type="entry name" value="Immunoglobulins"/>
    <property type="match status" value="1"/>
</dbReference>
<dbReference type="EMBL" id="ANMO01000072">
    <property type="protein sequence ID" value="EMB18024.1"/>
    <property type="molecule type" value="Genomic_DNA"/>
</dbReference>
<dbReference type="InterPro" id="IPR011483">
    <property type="entry name" value="Sde182_NH-like"/>
</dbReference>